<dbReference type="Pfam" id="PF05683">
    <property type="entry name" value="Fumerase_C"/>
    <property type="match status" value="1"/>
</dbReference>
<dbReference type="PANTHER" id="PTHR43351:SF2">
    <property type="entry name" value="L(+)-TARTRATE DEHYDRATASE SUBUNIT BETA-RELATED"/>
    <property type="match status" value="1"/>
</dbReference>
<dbReference type="SUPFAM" id="SSF117457">
    <property type="entry name" value="FumA C-terminal domain-like"/>
    <property type="match status" value="1"/>
</dbReference>
<dbReference type="NCBIfam" id="TIGR00723">
    <property type="entry name" value="ttdB_fumA_fumB"/>
    <property type="match status" value="1"/>
</dbReference>
<evidence type="ECO:0000256" key="1">
    <source>
        <dbReference type="ARBA" id="ARBA00008876"/>
    </source>
</evidence>
<comment type="similarity">
    <text evidence="1">Belongs to the class-I fumarase family.</text>
</comment>
<organism evidence="4 5">
    <name type="scientific">Tepidiforma bonchosmolovskayae</name>
    <dbReference type="NCBI Taxonomy" id="2601677"/>
    <lineage>
        <taxon>Bacteria</taxon>
        <taxon>Bacillati</taxon>
        <taxon>Chloroflexota</taxon>
        <taxon>Tepidiformia</taxon>
        <taxon>Tepidiformales</taxon>
        <taxon>Tepidiformaceae</taxon>
        <taxon>Tepidiforma</taxon>
    </lineage>
</organism>
<evidence type="ECO:0000259" key="3">
    <source>
        <dbReference type="Pfam" id="PF05683"/>
    </source>
</evidence>
<keyword evidence="2" id="KW-0456">Lyase</keyword>
<dbReference type="EMBL" id="CP042829">
    <property type="protein sequence ID" value="QFG04075.1"/>
    <property type="molecule type" value="Genomic_DNA"/>
</dbReference>
<name>A0ABX6C777_9CHLR</name>
<dbReference type="Gene3D" id="3.20.130.10">
    <property type="entry name" value="Fe-S hydro-lyase, tartrate dehydratase beta-type, catalytic domain"/>
    <property type="match status" value="1"/>
</dbReference>
<accession>A0ABX6C777</accession>
<feature type="domain" description="Fe-S hydro-lyase tartrate dehydratase beta-type catalytic" evidence="3">
    <location>
        <begin position="4"/>
        <end position="176"/>
    </location>
</feature>
<evidence type="ECO:0000313" key="5">
    <source>
        <dbReference type="Proteomes" id="UP000326331"/>
    </source>
</evidence>
<dbReference type="InterPro" id="IPR036660">
    <property type="entry name" value="Fe-S_hydroAse_TtdB_cat_sf"/>
</dbReference>
<dbReference type="Proteomes" id="UP000326331">
    <property type="component" value="Chromosome"/>
</dbReference>
<keyword evidence="5" id="KW-1185">Reference proteome</keyword>
<reference evidence="4 5" key="2">
    <citation type="submission" date="2019-10" db="EMBL/GenBank/DDBJ databases">
        <title>Thermopilla bonchosmolovskayae gen. nov., sp. nov., a moderately thermophilic Chloroflexi bacterium from a Chukotka hot spring (Arctic, Russia), representing a novel classis Thermopillaia, which include previously uncultivated lineage OLB14.</title>
        <authorList>
            <person name="Kochetkova T.V."/>
            <person name="Zayulina K.S."/>
            <person name="Zhigarkov V.S."/>
            <person name="Minaev N.V."/>
            <person name="Novikov A."/>
            <person name="Toshchakov S.V."/>
            <person name="Elcheninov A.G."/>
            <person name="Kublanov I.V."/>
        </authorList>
    </citation>
    <scope>NUCLEOTIDE SEQUENCE [LARGE SCALE GENOMIC DNA]</scope>
    <source>
        <strain evidence="4 5">3753O</strain>
    </source>
</reference>
<evidence type="ECO:0000313" key="4">
    <source>
        <dbReference type="EMBL" id="QFG04075.1"/>
    </source>
</evidence>
<proteinExistence type="inferred from homology"/>
<dbReference type="RefSeq" id="WP_158068017.1">
    <property type="nucleotide sequence ID" value="NZ_CP042829.1"/>
</dbReference>
<sequence length="197" mass="21069">MADSVRLTTPLTDDVIEGLTIGTHVTFTGVIYTARDAAHKRMIELMKRGEPLPIDLRGQVIYYVGPTPPRPGAVIGSAGPTTAMRLDPYTIPMLEAGLKGIIGKGGRGPAVREAIRQHHAVYCIAVGGTGALLNRHIKSAEVVAFEDLGTEAIRRLVVEDFPAIVVNDCHGGDLLEEGKRQYRTSSRPIPAVRALGG</sequence>
<reference evidence="4 5" key="1">
    <citation type="submission" date="2019-08" db="EMBL/GenBank/DDBJ databases">
        <authorList>
            <person name="Toschakov S.V."/>
        </authorList>
    </citation>
    <scope>NUCLEOTIDE SEQUENCE [LARGE SCALE GENOMIC DNA]</scope>
    <source>
        <strain evidence="4 5">3753O</strain>
    </source>
</reference>
<dbReference type="InterPro" id="IPR004647">
    <property type="entry name" value="Fe-S_hydro-lyase_TtdB-typ_cat"/>
</dbReference>
<dbReference type="PANTHER" id="PTHR43351">
    <property type="entry name" value="L(+)-TARTRATE DEHYDRATASE SUBUNIT BETA"/>
    <property type="match status" value="1"/>
</dbReference>
<gene>
    <name evidence="4" type="ORF">Tbon_12555</name>
</gene>
<evidence type="ECO:0000256" key="2">
    <source>
        <dbReference type="ARBA" id="ARBA00023239"/>
    </source>
</evidence>
<protein>
    <submittedName>
        <fullName evidence="4">TRZ/ATZ family protein</fullName>
    </submittedName>
</protein>